<dbReference type="InterPro" id="IPR003439">
    <property type="entry name" value="ABC_transporter-like_ATP-bd"/>
</dbReference>
<accession>A0ABY8FVZ2</accession>
<dbReference type="SUPFAM" id="SSF52540">
    <property type="entry name" value="P-loop containing nucleoside triphosphate hydrolases"/>
    <property type="match status" value="1"/>
</dbReference>
<dbReference type="PANTHER" id="PTHR42781:SF5">
    <property type="entry name" value="PUTRESCINE TRANSPORT ATP-BINDING PROTEIN POTG"/>
    <property type="match status" value="1"/>
</dbReference>
<evidence type="ECO:0000256" key="2">
    <source>
        <dbReference type="ARBA" id="ARBA00022475"/>
    </source>
</evidence>
<dbReference type="GO" id="GO:0005524">
    <property type="term" value="F:ATP binding"/>
    <property type="evidence" value="ECO:0007669"/>
    <property type="project" value="UniProtKB-KW"/>
</dbReference>
<evidence type="ECO:0000313" key="12">
    <source>
        <dbReference type="EMBL" id="WFM82688.1"/>
    </source>
</evidence>
<dbReference type="PANTHER" id="PTHR42781">
    <property type="entry name" value="SPERMIDINE/PUTRESCINE IMPORT ATP-BINDING PROTEIN POTA"/>
    <property type="match status" value="1"/>
</dbReference>
<dbReference type="RefSeq" id="WP_278012114.1">
    <property type="nucleotide sequence ID" value="NZ_CP121208.1"/>
</dbReference>
<dbReference type="SMART" id="SM00382">
    <property type="entry name" value="AAA"/>
    <property type="match status" value="1"/>
</dbReference>
<proteinExistence type="predicted"/>
<keyword evidence="3" id="KW-0410">Iron transport</keyword>
<dbReference type="PROSITE" id="PS50893">
    <property type="entry name" value="ABC_TRANSPORTER_2"/>
    <property type="match status" value="1"/>
</dbReference>
<organism evidence="12 13">
    <name type="scientific">Arcanobacterium canis</name>
    <dbReference type="NCBI Taxonomy" id="999183"/>
    <lineage>
        <taxon>Bacteria</taxon>
        <taxon>Bacillati</taxon>
        <taxon>Actinomycetota</taxon>
        <taxon>Actinomycetes</taxon>
        <taxon>Actinomycetales</taxon>
        <taxon>Actinomycetaceae</taxon>
        <taxon>Arcanobacterium</taxon>
    </lineage>
</organism>
<reference evidence="12 13" key="1">
    <citation type="submission" date="2023-03" db="EMBL/GenBank/DDBJ databases">
        <title>Complete genome of Arcanobacterium canis strain DSM 25104 isolated in 2010 from a canine otitis externa in Germany.</title>
        <authorList>
            <person name="Borowiak M."/>
            <person name="Kreitlow A."/>
            <person name="Malorny B."/>
            <person name="Laemmler C."/>
            <person name="Prenger-Berninghoff E."/>
            <person name="Ploetz M."/>
            <person name="Abdulmawjood A."/>
        </authorList>
    </citation>
    <scope>NUCLEOTIDE SEQUENCE [LARGE SCALE GENOMIC DNA]</scope>
    <source>
        <strain evidence="12 13">DSM 25104</strain>
    </source>
</reference>
<dbReference type="Gene3D" id="3.40.50.300">
    <property type="entry name" value="P-loop containing nucleotide triphosphate hydrolases"/>
    <property type="match status" value="1"/>
</dbReference>
<evidence type="ECO:0000256" key="8">
    <source>
        <dbReference type="ARBA" id="ARBA00023004"/>
    </source>
</evidence>
<dbReference type="InterPro" id="IPR050093">
    <property type="entry name" value="ABC_SmlMolc_Importer"/>
</dbReference>
<keyword evidence="7" id="KW-1278">Translocase</keyword>
<keyword evidence="6 12" id="KW-0067">ATP-binding</keyword>
<keyword evidence="1" id="KW-0813">Transport</keyword>
<dbReference type="Pfam" id="PF00005">
    <property type="entry name" value="ABC_tran"/>
    <property type="match status" value="1"/>
</dbReference>
<keyword evidence="9" id="KW-0406">Ion transport</keyword>
<evidence type="ECO:0000256" key="5">
    <source>
        <dbReference type="ARBA" id="ARBA00022741"/>
    </source>
</evidence>
<evidence type="ECO:0000259" key="11">
    <source>
        <dbReference type="PROSITE" id="PS50893"/>
    </source>
</evidence>
<name>A0ABY8FVZ2_9ACTO</name>
<keyword evidence="13" id="KW-1185">Reference proteome</keyword>
<keyword evidence="10" id="KW-0472">Membrane</keyword>
<dbReference type="InterPro" id="IPR015853">
    <property type="entry name" value="ABC_transpr_FbpC"/>
</dbReference>
<keyword evidence="4" id="KW-0997">Cell inner membrane</keyword>
<evidence type="ECO:0000256" key="10">
    <source>
        <dbReference type="ARBA" id="ARBA00023136"/>
    </source>
</evidence>
<evidence type="ECO:0000256" key="7">
    <source>
        <dbReference type="ARBA" id="ARBA00022967"/>
    </source>
</evidence>
<dbReference type="EMBL" id="CP121208">
    <property type="protein sequence ID" value="WFM82688.1"/>
    <property type="molecule type" value="Genomic_DNA"/>
</dbReference>
<evidence type="ECO:0000256" key="1">
    <source>
        <dbReference type="ARBA" id="ARBA00022448"/>
    </source>
</evidence>
<dbReference type="Proteomes" id="UP001215216">
    <property type="component" value="Chromosome"/>
</dbReference>
<keyword evidence="5" id="KW-0547">Nucleotide-binding</keyword>
<protein>
    <submittedName>
        <fullName evidence="12">ABC transporter ATP-binding protein</fullName>
    </submittedName>
</protein>
<gene>
    <name evidence="12" type="ORF">P7079_04585</name>
</gene>
<keyword evidence="8" id="KW-0408">Iron</keyword>
<dbReference type="InterPro" id="IPR003593">
    <property type="entry name" value="AAA+_ATPase"/>
</dbReference>
<evidence type="ECO:0000256" key="9">
    <source>
        <dbReference type="ARBA" id="ARBA00023065"/>
    </source>
</evidence>
<sequence>MTSAVELKIDHISLTYPNGYQALQDVTLTVSSGEIVALLGASGSGKSTVLRAVAGLEPITAGAILFDGDDVTHIPPHKRSVGVVFQEGLLFPQRSVERNIAYGLEMAKMDSRQRAQRVEVLLHMVGLDGYGQRDVVTLSGGQAQRVALARSLAPRPRVMLLDEPLSALDQELRGRLAVEIRQILKSEGTTAIFVTHDPAEAQVVADRVERIDAGILHA</sequence>
<dbReference type="InterPro" id="IPR017871">
    <property type="entry name" value="ABC_transporter-like_CS"/>
</dbReference>
<keyword evidence="2" id="KW-1003">Cell membrane</keyword>
<dbReference type="InterPro" id="IPR027417">
    <property type="entry name" value="P-loop_NTPase"/>
</dbReference>
<feature type="domain" description="ABC transporter" evidence="11">
    <location>
        <begin position="7"/>
        <end position="218"/>
    </location>
</feature>
<evidence type="ECO:0000256" key="3">
    <source>
        <dbReference type="ARBA" id="ARBA00022496"/>
    </source>
</evidence>
<dbReference type="PROSITE" id="PS00211">
    <property type="entry name" value="ABC_TRANSPORTER_1"/>
    <property type="match status" value="1"/>
</dbReference>
<evidence type="ECO:0000313" key="13">
    <source>
        <dbReference type="Proteomes" id="UP001215216"/>
    </source>
</evidence>
<evidence type="ECO:0000256" key="4">
    <source>
        <dbReference type="ARBA" id="ARBA00022519"/>
    </source>
</evidence>
<evidence type="ECO:0000256" key="6">
    <source>
        <dbReference type="ARBA" id="ARBA00022840"/>
    </source>
</evidence>
<dbReference type="CDD" id="cd03259">
    <property type="entry name" value="ABC_Carb_Solutes_like"/>
    <property type="match status" value="1"/>
</dbReference>